<comment type="similarity">
    <text evidence="2 5">Belongs to the RecX family.</text>
</comment>
<accession>A0A6J5DQK2</accession>
<evidence type="ECO:0000256" key="1">
    <source>
        <dbReference type="ARBA" id="ARBA00004496"/>
    </source>
</evidence>
<comment type="subcellular location">
    <subcellularLocation>
        <location evidence="1 5">Cytoplasm</location>
    </subcellularLocation>
</comment>
<protein>
    <recommendedName>
        <fullName evidence="3 5">Regulatory protein RecX</fullName>
    </recommendedName>
</protein>
<feature type="compositionally biased region" description="Low complexity" evidence="6">
    <location>
        <begin position="79"/>
        <end position="97"/>
    </location>
</feature>
<evidence type="ECO:0000256" key="6">
    <source>
        <dbReference type="SAM" id="MobiDB-lite"/>
    </source>
</evidence>
<sequence>MSASGSGRGGFERAGSGHAGDGHAGVERAGGEREARGPRDDGDSGSGREASGPREESEGGSEREVSGPRDKSDGGSDGGAAAASTGASAGAFSTAADPSIPVDSFDPFESFDAHDRAAGREPSARSGSSGSGSRPPSGPRFGSRSGARRVDDAADASPADGESTYTRSRRRPGETDPTSTGSSRQRPTRSLKGRALAYLSRREHSRAELSRKLQPFVEESDSLDTLLDTLEQEGWLSDSRFTESVVHRRASRLGANRIVGELKRQGVGSALIEETAAQLRETELARAQAVWRKKYGQLPDTPAERAKQARFLVSRGFSQAVVSRILKGIDEDWSAD</sequence>
<dbReference type="AlphaFoldDB" id="A0A6J5DQK2"/>
<evidence type="ECO:0000256" key="4">
    <source>
        <dbReference type="ARBA" id="ARBA00022490"/>
    </source>
</evidence>
<feature type="compositionally biased region" description="Basic and acidic residues" evidence="6">
    <location>
        <begin position="111"/>
        <end position="123"/>
    </location>
</feature>
<feature type="domain" description="RecX second three-helical" evidence="7">
    <location>
        <begin position="237"/>
        <end position="274"/>
    </location>
</feature>
<dbReference type="NCBIfam" id="NF001055">
    <property type="entry name" value="PRK00117.2-5"/>
    <property type="match status" value="1"/>
</dbReference>
<reference evidence="9 10" key="1">
    <citation type="submission" date="2020-04" db="EMBL/GenBank/DDBJ databases">
        <authorList>
            <person name="De Canck E."/>
        </authorList>
    </citation>
    <scope>NUCLEOTIDE SEQUENCE [LARGE SCALE GENOMIC DNA]</scope>
    <source>
        <strain evidence="9 10">LMG 29739</strain>
    </source>
</reference>
<comment type="function">
    <text evidence="5">Modulates RecA activity.</text>
</comment>
<evidence type="ECO:0000313" key="9">
    <source>
        <dbReference type="EMBL" id="CAB3755784.1"/>
    </source>
</evidence>
<dbReference type="HAMAP" id="MF_01114">
    <property type="entry name" value="RecX"/>
    <property type="match status" value="1"/>
</dbReference>
<proteinExistence type="inferred from homology"/>
<dbReference type="EMBL" id="CADIKF010000015">
    <property type="protein sequence ID" value="CAB3755784.1"/>
    <property type="molecule type" value="Genomic_DNA"/>
</dbReference>
<dbReference type="Pfam" id="PF21981">
    <property type="entry name" value="RecX_HTH3"/>
    <property type="match status" value="1"/>
</dbReference>
<evidence type="ECO:0000259" key="8">
    <source>
        <dbReference type="Pfam" id="PF21981"/>
    </source>
</evidence>
<feature type="region of interest" description="Disordered" evidence="6">
    <location>
        <begin position="1"/>
        <end position="195"/>
    </location>
</feature>
<feature type="domain" description="RecX third three-helical" evidence="8">
    <location>
        <begin position="281"/>
        <end position="326"/>
    </location>
</feature>
<dbReference type="Proteomes" id="UP000494329">
    <property type="component" value="Unassembled WGS sequence"/>
</dbReference>
<dbReference type="GO" id="GO:0005737">
    <property type="term" value="C:cytoplasm"/>
    <property type="evidence" value="ECO:0007669"/>
    <property type="project" value="UniProtKB-SubCell"/>
</dbReference>
<evidence type="ECO:0000256" key="5">
    <source>
        <dbReference type="HAMAP-Rule" id="MF_01114"/>
    </source>
</evidence>
<evidence type="ECO:0000313" key="10">
    <source>
        <dbReference type="Proteomes" id="UP000494329"/>
    </source>
</evidence>
<feature type="compositionally biased region" description="Polar residues" evidence="6">
    <location>
        <begin position="176"/>
        <end position="185"/>
    </location>
</feature>
<keyword evidence="4 5" id="KW-0963">Cytoplasm</keyword>
<feature type="compositionally biased region" description="Basic and acidic residues" evidence="6">
    <location>
        <begin position="20"/>
        <end position="42"/>
    </location>
</feature>
<evidence type="ECO:0000259" key="7">
    <source>
        <dbReference type="Pfam" id="PF02631"/>
    </source>
</evidence>
<dbReference type="InterPro" id="IPR053924">
    <property type="entry name" value="RecX_HTH_2nd"/>
</dbReference>
<feature type="compositionally biased region" description="Basic and acidic residues" evidence="6">
    <location>
        <begin position="51"/>
        <end position="74"/>
    </location>
</feature>
<dbReference type="Gene3D" id="1.10.10.10">
    <property type="entry name" value="Winged helix-like DNA-binding domain superfamily/Winged helix DNA-binding domain"/>
    <property type="match status" value="3"/>
</dbReference>
<dbReference type="InterPro" id="IPR003783">
    <property type="entry name" value="Regulatory_RecX"/>
</dbReference>
<keyword evidence="10" id="KW-1185">Reference proteome</keyword>
<dbReference type="InterPro" id="IPR053925">
    <property type="entry name" value="RecX_HTH_3rd"/>
</dbReference>
<dbReference type="PANTHER" id="PTHR33602:SF1">
    <property type="entry name" value="REGULATORY PROTEIN RECX FAMILY PROTEIN"/>
    <property type="match status" value="1"/>
</dbReference>
<dbReference type="Pfam" id="PF02631">
    <property type="entry name" value="RecX_HTH2"/>
    <property type="match status" value="1"/>
</dbReference>
<name>A0A6J5DQK2_9BURK</name>
<organism evidence="9 10">
    <name type="scientific">Paraburkholderia solisilvae</name>
    <dbReference type="NCBI Taxonomy" id="624376"/>
    <lineage>
        <taxon>Bacteria</taxon>
        <taxon>Pseudomonadati</taxon>
        <taxon>Pseudomonadota</taxon>
        <taxon>Betaproteobacteria</taxon>
        <taxon>Burkholderiales</taxon>
        <taxon>Burkholderiaceae</taxon>
        <taxon>Paraburkholderia</taxon>
    </lineage>
</organism>
<dbReference type="GO" id="GO:0006282">
    <property type="term" value="P:regulation of DNA repair"/>
    <property type="evidence" value="ECO:0007669"/>
    <property type="project" value="UniProtKB-UniRule"/>
</dbReference>
<evidence type="ECO:0000256" key="3">
    <source>
        <dbReference type="ARBA" id="ARBA00018111"/>
    </source>
</evidence>
<evidence type="ECO:0000256" key="2">
    <source>
        <dbReference type="ARBA" id="ARBA00009695"/>
    </source>
</evidence>
<gene>
    <name evidence="5 9" type="primary">recX</name>
    <name evidence="9" type="ORF">LMG29739_02297</name>
</gene>
<dbReference type="PANTHER" id="PTHR33602">
    <property type="entry name" value="REGULATORY PROTEIN RECX FAMILY PROTEIN"/>
    <property type="match status" value="1"/>
</dbReference>
<feature type="compositionally biased region" description="Low complexity" evidence="6">
    <location>
        <begin position="124"/>
        <end position="145"/>
    </location>
</feature>
<dbReference type="InterPro" id="IPR036388">
    <property type="entry name" value="WH-like_DNA-bd_sf"/>
</dbReference>